<reference evidence="1" key="1">
    <citation type="submission" date="2022-07" db="EMBL/GenBank/DDBJ databases">
        <title>Genome Sequence of Agrocybe chaxingu.</title>
        <authorList>
            <person name="Buettner E."/>
        </authorList>
    </citation>
    <scope>NUCLEOTIDE SEQUENCE</scope>
    <source>
        <strain evidence="1">MP-N11</strain>
    </source>
</reference>
<proteinExistence type="predicted"/>
<keyword evidence="2" id="KW-1185">Reference proteome</keyword>
<evidence type="ECO:0000313" key="1">
    <source>
        <dbReference type="EMBL" id="KAJ3510370.1"/>
    </source>
</evidence>
<protein>
    <submittedName>
        <fullName evidence="1">Uncharacterized protein</fullName>
    </submittedName>
</protein>
<sequence>MHIHSFHRVNARKAPIALARDESPIVAREPLLIDLPLPLPILSVSVAVPILGLTVVVGGEGRLLPTGIIPSLPLPPVIPPTPVPSCAYTRITDT</sequence>
<name>A0A9W8K3J4_9AGAR</name>
<organism evidence="1 2">
    <name type="scientific">Agrocybe chaxingu</name>
    <dbReference type="NCBI Taxonomy" id="84603"/>
    <lineage>
        <taxon>Eukaryota</taxon>
        <taxon>Fungi</taxon>
        <taxon>Dikarya</taxon>
        <taxon>Basidiomycota</taxon>
        <taxon>Agaricomycotina</taxon>
        <taxon>Agaricomycetes</taxon>
        <taxon>Agaricomycetidae</taxon>
        <taxon>Agaricales</taxon>
        <taxon>Agaricineae</taxon>
        <taxon>Strophariaceae</taxon>
        <taxon>Agrocybe</taxon>
    </lineage>
</organism>
<accession>A0A9W8K3J4</accession>
<comment type="caution">
    <text evidence="1">The sequence shown here is derived from an EMBL/GenBank/DDBJ whole genome shotgun (WGS) entry which is preliminary data.</text>
</comment>
<gene>
    <name evidence="1" type="ORF">NLJ89_g4710</name>
</gene>
<dbReference type="EMBL" id="JANKHO010000404">
    <property type="protein sequence ID" value="KAJ3510370.1"/>
    <property type="molecule type" value="Genomic_DNA"/>
</dbReference>
<dbReference type="Proteomes" id="UP001148786">
    <property type="component" value="Unassembled WGS sequence"/>
</dbReference>
<dbReference type="AlphaFoldDB" id="A0A9W8K3J4"/>
<evidence type="ECO:0000313" key="2">
    <source>
        <dbReference type="Proteomes" id="UP001148786"/>
    </source>
</evidence>